<dbReference type="InterPro" id="IPR001806">
    <property type="entry name" value="Small_GTPase"/>
</dbReference>
<dbReference type="OrthoDB" id="8830751at2759"/>
<keyword evidence="2" id="KW-0342">GTP-binding</keyword>
<dbReference type="SUPFAM" id="SSF52540">
    <property type="entry name" value="P-loop containing nucleoside triphosphate hydrolases"/>
    <property type="match status" value="1"/>
</dbReference>
<dbReference type="Proteomes" id="UP000736672">
    <property type="component" value="Unassembled WGS sequence"/>
</dbReference>
<evidence type="ECO:0000256" key="3">
    <source>
        <dbReference type="SAM" id="Phobius"/>
    </source>
</evidence>
<dbReference type="AlphaFoldDB" id="A0A9P9H1P3"/>
<protein>
    <submittedName>
        <fullName evidence="4">P-loop containing nucleoside triphosphate hydrolase protein</fullName>
    </submittedName>
</protein>
<feature type="transmembrane region" description="Helical" evidence="3">
    <location>
        <begin position="52"/>
        <end position="75"/>
    </location>
</feature>
<dbReference type="GO" id="GO:0003924">
    <property type="term" value="F:GTPase activity"/>
    <property type="evidence" value="ECO:0007669"/>
    <property type="project" value="InterPro"/>
</dbReference>
<organism evidence="4 5">
    <name type="scientific">Fusarium solani</name>
    <name type="common">Filamentous fungus</name>
    <dbReference type="NCBI Taxonomy" id="169388"/>
    <lineage>
        <taxon>Eukaryota</taxon>
        <taxon>Fungi</taxon>
        <taxon>Dikarya</taxon>
        <taxon>Ascomycota</taxon>
        <taxon>Pezizomycotina</taxon>
        <taxon>Sordariomycetes</taxon>
        <taxon>Hypocreomycetidae</taxon>
        <taxon>Hypocreales</taxon>
        <taxon>Nectriaceae</taxon>
        <taxon>Fusarium</taxon>
        <taxon>Fusarium solani species complex</taxon>
    </lineage>
</organism>
<name>A0A9P9H1P3_FUSSL</name>
<reference evidence="4" key="1">
    <citation type="journal article" date="2021" name="Nat. Commun.">
        <title>Genetic determinants of endophytism in the Arabidopsis root mycobiome.</title>
        <authorList>
            <person name="Mesny F."/>
            <person name="Miyauchi S."/>
            <person name="Thiergart T."/>
            <person name="Pickel B."/>
            <person name="Atanasova L."/>
            <person name="Karlsson M."/>
            <person name="Huettel B."/>
            <person name="Barry K.W."/>
            <person name="Haridas S."/>
            <person name="Chen C."/>
            <person name="Bauer D."/>
            <person name="Andreopoulos W."/>
            <person name="Pangilinan J."/>
            <person name="LaButti K."/>
            <person name="Riley R."/>
            <person name="Lipzen A."/>
            <person name="Clum A."/>
            <person name="Drula E."/>
            <person name="Henrissat B."/>
            <person name="Kohler A."/>
            <person name="Grigoriev I.V."/>
            <person name="Martin F.M."/>
            <person name="Hacquard S."/>
        </authorList>
    </citation>
    <scope>NUCLEOTIDE SEQUENCE</scope>
    <source>
        <strain evidence="4">FSSC 5 MPI-SDFR-AT-0091</strain>
    </source>
</reference>
<sequence>MPFAGTLPPIRCHRLVATRLATSLLSIFTLGYVPAVPTVFDNYVANGTYARLMPLVIPLAYLNAHVLPIGFSINAPDSLDNAKRKWMEEAPRLCPGVPIILVRLKKDLQKDPIAIEEESEKSLRFVAEHDGEIGAHEIGAKRYLGCSSSSDEGVDGVFEAAIRMALLTVQKVIGEGSCAVL</sequence>
<dbReference type="InterPro" id="IPR027417">
    <property type="entry name" value="P-loop_NTPase"/>
</dbReference>
<dbReference type="EMBL" id="JAGTJS010000014">
    <property type="protein sequence ID" value="KAH7248257.1"/>
    <property type="molecule type" value="Genomic_DNA"/>
</dbReference>
<comment type="caution">
    <text evidence="4">The sequence shown here is derived from an EMBL/GenBank/DDBJ whole genome shotgun (WGS) entry which is preliminary data.</text>
</comment>
<dbReference type="PANTHER" id="PTHR24072">
    <property type="entry name" value="RHO FAMILY GTPASE"/>
    <property type="match status" value="1"/>
</dbReference>
<keyword evidence="3" id="KW-1133">Transmembrane helix</keyword>
<evidence type="ECO:0000313" key="4">
    <source>
        <dbReference type="EMBL" id="KAH7248257.1"/>
    </source>
</evidence>
<dbReference type="Gene3D" id="3.40.50.300">
    <property type="entry name" value="P-loop containing nucleotide triphosphate hydrolases"/>
    <property type="match status" value="1"/>
</dbReference>
<feature type="transmembrane region" description="Helical" evidence="3">
    <location>
        <begin position="20"/>
        <end position="40"/>
    </location>
</feature>
<accession>A0A9P9H1P3</accession>
<keyword evidence="3" id="KW-0812">Transmembrane</keyword>
<proteinExistence type="predicted"/>
<gene>
    <name evidence="4" type="ORF">B0J15DRAFT_562487</name>
</gene>
<evidence type="ECO:0000313" key="5">
    <source>
        <dbReference type="Proteomes" id="UP000736672"/>
    </source>
</evidence>
<dbReference type="GO" id="GO:0007264">
    <property type="term" value="P:small GTPase-mediated signal transduction"/>
    <property type="evidence" value="ECO:0007669"/>
    <property type="project" value="InterPro"/>
</dbReference>
<dbReference type="GO" id="GO:0005525">
    <property type="term" value="F:GTP binding"/>
    <property type="evidence" value="ECO:0007669"/>
    <property type="project" value="UniProtKB-KW"/>
</dbReference>
<evidence type="ECO:0000256" key="2">
    <source>
        <dbReference type="ARBA" id="ARBA00023134"/>
    </source>
</evidence>
<evidence type="ECO:0000256" key="1">
    <source>
        <dbReference type="ARBA" id="ARBA00022741"/>
    </source>
</evidence>
<keyword evidence="1" id="KW-0547">Nucleotide-binding</keyword>
<keyword evidence="5" id="KW-1185">Reference proteome</keyword>
<keyword evidence="4" id="KW-0378">Hydrolase</keyword>
<keyword evidence="3" id="KW-0472">Membrane</keyword>
<dbReference type="SMART" id="SM00174">
    <property type="entry name" value="RHO"/>
    <property type="match status" value="1"/>
</dbReference>
<dbReference type="InterPro" id="IPR003578">
    <property type="entry name" value="Small_GTPase_Rho"/>
</dbReference>
<dbReference type="Pfam" id="PF00071">
    <property type="entry name" value="Ras"/>
    <property type="match status" value="1"/>
</dbReference>